<name>A0ABN4UZZ9_9BACT</name>
<evidence type="ECO:0000313" key="2">
    <source>
        <dbReference type="Proteomes" id="UP000185490"/>
    </source>
</evidence>
<keyword evidence="2" id="KW-1185">Reference proteome</keyword>
<dbReference type="Gene3D" id="2.60.40.680">
    <property type="match status" value="1"/>
</dbReference>
<dbReference type="InterPro" id="IPR008965">
    <property type="entry name" value="CBM2/CBM3_carb-bd_dom_sf"/>
</dbReference>
<proteinExistence type="predicted"/>
<dbReference type="Proteomes" id="UP000185490">
    <property type="component" value="Chromosome"/>
</dbReference>
<dbReference type="EMBL" id="CP007389">
    <property type="protein sequence ID" value="APT74896.1"/>
    <property type="molecule type" value="Genomic_DNA"/>
</dbReference>
<sequence>MRRFLLFLLAASLLLVVLSGCIGNFFKTYDYKVKTNIGEGEVLPPKSIVSFELLKDGKPISSLIKVYKDSQLDYEATKLALKHDFIAEDEGKYKVEVYDQDNELRKVLNFSVTALEREIYIDGGIIYYDKLSEEILSPATTLWLRFYKYTEKTLDDGTKSPERARLKLVDPDSDGIYDSWEELPAASSTEQGWIVIQNPLNMYNTTWEVSYIEYRENSIKVVYSGVSGDYKGYSLTSTISKVGFELNKRYARYVMNNDGSKHLYGQFMIHERYNSDNKPEFRVSVDKSSANPGQEVKVFVNAEHVADFAKLYDVRYMQFALKHSTMLVLDSVELPEFMDGLKETGTYLNNDNSVVIYKGYFDEEDETANATSTIAILTFKLSEDATGALSVNLVYEGWWDSYGNYPDLPNPIIKDKNNSNVDGFVFDHNPVIITVGGEE</sequence>
<dbReference type="PROSITE" id="PS51257">
    <property type="entry name" value="PROKAR_LIPOPROTEIN"/>
    <property type="match status" value="1"/>
</dbReference>
<dbReference type="RefSeq" id="WP_012057525.1">
    <property type="nucleotide sequence ID" value="NZ_CP007389.1"/>
</dbReference>
<evidence type="ECO:0008006" key="3">
    <source>
        <dbReference type="Google" id="ProtNLM"/>
    </source>
</evidence>
<reference evidence="1 2" key="1">
    <citation type="submission" date="2014-02" db="EMBL/GenBank/DDBJ databases">
        <title>Diversity of Thermotogales isolates from hydrothermal vents.</title>
        <authorList>
            <person name="Haverkamp T.H.A."/>
            <person name="Lossouarn J."/>
            <person name="Geslin C."/>
            <person name="Nesbo C.L."/>
        </authorList>
    </citation>
    <scope>NUCLEOTIDE SEQUENCE [LARGE SCALE GENOMIC DNA]</scope>
    <source>
        <strain evidence="1 2">431</strain>
    </source>
</reference>
<protein>
    <recommendedName>
        <fullName evidence="3">Cohesin domain-containing protein</fullName>
    </recommendedName>
</protein>
<gene>
    <name evidence="1" type="ORF">BW47_06995</name>
</gene>
<accession>A0ABN4UZZ9</accession>
<dbReference type="SUPFAM" id="SSF49384">
    <property type="entry name" value="Carbohydrate-binding domain"/>
    <property type="match status" value="1"/>
</dbReference>
<organism evidence="1 2">
    <name type="scientific">Thermosipho melanesiensis</name>
    <dbReference type="NCBI Taxonomy" id="46541"/>
    <lineage>
        <taxon>Bacteria</taxon>
        <taxon>Thermotogati</taxon>
        <taxon>Thermotogota</taxon>
        <taxon>Thermotogae</taxon>
        <taxon>Thermotogales</taxon>
        <taxon>Fervidobacteriaceae</taxon>
        <taxon>Thermosipho</taxon>
    </lineage>
</organism>
<evidence type="ECO:0000313" key="1">
    <source>
        <dbReference type="EMBL" id="APT74896.1"/>
    </source>
</evidence>